<dbReference type="OrthoDB" id="853848at2"/>
<reference evidence="2" key="1">
    <citation type="submission" date="2017-01" db="EMBL/GenBank/DDBJ databases">
        <authorList>
            <person name="Varghese N."/>
            <person name="Submissions S."/>
        </authorList>
    </citation>
    <scope>NUCLEOTIDE SEQUENCE [LARGE SCALE GENOMIC DNA]</scope>
    <source>
        <strain evidence="2">DM9</strain>
    </source>
</reference>
<keyword evidence="2" id="KW-1185">Reference proteome</keyword>
<evidence type="ECO:0000313" key="1">
    <source>
        <dbReference type="EMBL" id="SIQ70864.1"/>
    </source>
</evidence>
<gene>
    <name evidence="1" type="ORF">SAMN05421545_1152</name>
</gene>
<evidence type="ECO:0000313" key="2">
    <source>
        <dbReference type="Proteomes" id="UP000185924"/>
    </source>
</evidence>
<accession>A0A1N6UZ49</accession>
<dbReference type="AlphaFoldDB" id="A0A1N6UZ49"/>
<name>A0A1N6UZ49_9BACT</name>
<proteinExistence type="predicted"/>
<sequence length="58" mass="6473">MKIIILLFAIVLGFGATCKKTADDIRVTAAKYKLQQEQKELRSYPNLLPEVLIVAPKA</sequence>
<dbReference type="STRING" id="1077936.SAMN05421545_1152"/>
<dbReference type="RefSeq" id="WP_155800719.1">
    <property type="nucleotide sequence ID" value="NZ_FTNM01000001.1"/>
</dbReference>
<dbReference type="Proteomes" id="UP000185924">
    <property type="component" value="Unassembled WGS sequence"/>
</dbReference>
<dbReference type="EMBL" id="FTNM01000001">
    <property type="protein sequence ID" value="SIQ70864.1"/>
    <property type="molecule type" value="Genomic_DNA"/>
</dbReference>
<protein>
    <submittedName>
        <fullName evidence="1">Uncharacterized protein</fullName>
    </submittedName>
</protein>
<organism evidence="1 2">
    <name type="scientific">Pontibacter lucknowensis</name>
    <dbReference type="NCBI Taxonomy" id="1077936"/>
    <lineage>
        <taxon>Bacteria</taxon>
        <taxon>Pseudomonadati</taxon>
        <taxon>Bacteroidota</taxon>
        <taxon>Cytophagia</taxon>
        <taxon>Cytophagales</taxon>
        <taxon>Hymenobacteraceae</taxon>
        <taxon>Pontibacter</taxon>
    </lineage>
</organism>